<evidence type="ECO:0000313" key="3">
    <source>
        <dbReference type="EMBL" id="EST46490.1"/>
    </source>
</evidence>
<evidence type="ECO:0008006" key="6">
    <source>
        <dbReference type="Google" id="ProtNLM"/>
    </source>
</evidence>
<dbReference type="AlphaFoldDB" id="V6LPF6"/>
<reference evidence="4" key="2">
    <citation type="submission" date="2020-12" db="EMBL/GenBank/DDBJ databases">
        <title>New Spironucleus salmonicida genome in near-complete chromosomes.</title>
        <authorList>
            <person name="Xu F."/>
            <person name="Kurt Z."/>
            <person name="Jimenez-Gonzalez A."/>
            <person name="Astvaldsson A."/>
            <person name="Andersson J.O."/>
            <person name="Svard S.G."/>
        </authorList>
    </citation>
    <scope>NUCLEOTIDE SEQUENCE</scope>
    <source>
        <strain evidence="4">ATCC 50377</strain>
    </source>
</reference>
<dbReference type="Proteomes" id="UP000018208">
    <property type="component" value="Unassembled WGS sequence"/>
</dbReference>
<proteinExistence type="predicted"/>
<gene>
    <name evidence="3" type="ORF">SS50377_13571</name>
    <name evidence="4" type="ORF">SS50377_23811</name>
</gene>
<evidence type="ECO:0000313" key="4">
    <source>
        <dbReference type="EMBL" id="KAH0573876.1"/>
    </source>
</evidence>
<feature type="compositionally biased region" description="Polar residues" evidence="1">
    <location>
        <begin position="86"/>
        <end position="107"/>
    </location>
</feature>
<feature type="transmembrane region" description="Helical" evidence="2">
    <location>
        <begin position="257"/>
        <end position="275"/>
    </location>
</feature>
<dbReference type="EMBL" id="AUWU02000004">
    <property type="protein sequence ID" value="KAH0573876.1"/>
    <property type="molecule type" value="Genomic_DNA"/>
</dbReference>
<evidence type="ECO:0000313" key="5">
    <source>
        <dbReference type="Proteomes" id="UP000018208"/>
    </source>
</evidence>
<feature type="region of interest" description="Disordered" evidence="1">
    <location>
        <begin position="73"/>
        <end position="107"/>
    </location>
</feature>
<evidence type="ECO:0000256" key="2">
    <source>
        <dbReference type="SAM" id="Phobius"/>
    </source>
</evidence>
<reference evidence="3 4" key="1">
    <citation type="journal article" date="2014" name="PLoS Genet.">
        <title>The Genome of Spironucleus salmonicida Highlights a Fish Pathogen Adapted to Fluctuating Environments.</title>
        <authorList>
            <person name="Xu F."/>
            <person name="Jerlstrom-Hultqvist J."/>
            <person name="Einarsson E."/>
            <person name="Astvaldsson A."/>
            <person name="Svard S.G."/>
            <person name="Andersson J.O."/>
        </authorList>
    </citation>
    <scope>NUCLEOTIDE SEQUENCE</scope>
    <source>
        <strain evidence="4">ATCC 50377</strain>
    </source>
</reference>
<dbReference type="VEuPathDB" id="GiardiaDB:SS50377_23811"/>
<evidence type="ECO:0000256" key="1">
    <source>
        <dbReference type="SAM" id="MobiDB-lite"/>
    </source>
</evidence>
<dbReference type="EMBL" id="KI546074">
    <property type="protein sequence ID" value="EST46490.1"/>
    <property type="molecule type" value="Genomic_DNA"/>
</dbReference>
<keyword evidence="2" id="KW-0472">Membrane</keyword>
<name>V6LPF6_9EUKA</name>
<sequence length="279" mass="30893">MSSQISSLAIHLDSSLAISDDDQPIIQEFDMSAFNYNPDTVTIQLSERPLTHINSPVNNESRPDVELRLFSAMQSSSSQASPPTNPTVNLTPATQKQLSSPSTTQKPLISHSQISNSIPFSTPNIGISETLKFPQIQSPEVSLDVLFAFRKIVADFEAAEFDLANSFVEVAELKLHFYEILSREIVEIDEICNVLILLSLNQEEEKVSLSEMARRLQALGVPRLNLHQLQIVQLSEQNRVLEGLLGRQLEAASAADSVVLLILSMFGSFLIFLLFQLKG</sequence>
<keyword evidence="2" id="KW-0812">Transmembrane</keyword>
<accession>V6LPF6</accession>
<keyword evidence="5" id="KW-1185">Reference proteome</keyword>
<keyword evidence="2" id="KW-1133">Transmembrane helix</keyword>
<organism evidence="3">
    <name type="scientific">Spironucleus salmonicida</name>
    <dbReference type="NCBI Taxonomy" id="348837"/>
    <lineage>
        <taxon>Eukaryota</taxon>
        <taxon>Metamonada</taxon>
        <taxon>Diplomonadida</taxon>
        <taxon>Hexamitidae</taxon>
        <taxon>Hexamitinae</taxon>
        <taxon>Spironucleus</taxon>
    </lineage>
</organism>
<protein>
    <recommendedName>
        <fullName evidence="6">Transmembrane protein</fullName>
    </recommendedName>
</protein>